<proteinExistence type="predicted"/>
<name>A0AAU8A3I2_9BURK</name>
<keyword evidence="1" id="KW-0472">Membrane</keyword>
<dbReference type="RefSeq" id="WP_353439070.1">
    <property type="nucleotide sequence ID" value="NZ_CP099959.1"/>
</dbReference>
<feature type="transmembrane region" description="Helical" evidence="1">
    <location>
        <begin position="114"/>
        <end position="141"/>
    </location>
</feature>
<dbReference type="Pfam" id="PF11026">
    <property type="entry name" value="DUF2721"/>
    <property type="match status" value="1"/>
</dbReference>
<dbReference type="EMBL" id="CP099959">
    <property type="protein sequence ID" value="XCC57941.1"/>
    <property type="molecule type" value="Genomic_DNA"/>
</dbReference>
<gene>
    <name evidence="2" type="ORF">NKE59_01240</name>
</gene>
<reference evidence="2" key="1">
    <citation type="submission" date="2022-06" db="EMBL/GenBank/DDBJ databases">
        <title>New Polynucleobacter species.</title>
        <authorList>
            <person name="Hahn M.W."/>
        </authorList>
    </citation>
    <scope>NUCLEOTIDE SEQUENCE</scope>
    <source>
        <strain evidence="2">UK-FUSCHL-C3</strain>
    </source>
</reference>
<keyword evidence="1" id="KW-0812">Transmembrane</keyword>
<feature type="transmembrane region" description="Helical" evidence="1">
    <location>
        <begin position="77"/>
        <end position="102"/>
    </location>
</feature>
<accession>A0AAU8A3I2</accession>
<sequence length="160" mass="18040">MNLTIDTIQANIQLALAPVFLLTAVATLVTAITARLARNVDRMRFIQNELYSNHELNDKLRLHYEKEIIEFKTRGRLCTLAIFFDVLAGVLISLTVLELFFLQTGAARIVEVGYVVITFVAGLVSFVIALALILVEVVFAYRSTSWDLPTIDKSNKTRMY</sequence>
<keyword evidence="1" id="KW-1133">Transmembrane helix</keyword>
<feature type="transmembrane region" description="Helical" evidence="1">
    <location>
        <begin position="12"/>
        <end position="34"/>
    </location>
</feature>
<organism evidence="2">
    <name type="scientific">Polynucleobacter sp. UK-FUSCHL-C3</name>
    <dbReference type="NCBI Taxonomy" id="2955208"/>
    <lineage>
        <taxon>Bacteria</taxon>
        <taxon>Pseudomonadati</taxon>
        <taxon>Pseudomonadota</taxon>
        <taxon>Betaproteobacteria</taxon>
        <taxon>Burkholderiales</taxon>
        <taxon>Burkholderiaceae</taxon>
        <taxon>Polynucleobacter</taxon>
    </lineage>
</organism>
<dbReference type="InterPro" id="IPR021279">
    <property type="entry name" value="DUF2721"/>
</dbReference>
<evidence type="ECO:0000256" key="1">
    <source>
        <dbReference type="SAM" id="Phobius"/>
    </source>
</evidence>
<protein>
    <submittedName>
        <fullName evidence="2">DUF2721 domain-containing protein</fullName>
    </submittedName>
</protein>
<dbReference type="AlphaFoldDB" id="A0AAU8A3I2"/>
<evidence type="ECO:0000313" key="2">
    <source>
        <dbReference type="EMBL" id="XCC57941.1"/>
    </source>
</evidence>